<dbReference type="GO" id="GO:0005730">
    <property type="term" value="C:nucleolus"/>
    <property type="evidence" value="ECO:0007669"/>
    <property type="project" value="UniProtKB-SubCell"/>
</dbReference>
<feature type="compositionally biased region" description="Basic and acidic residues" evidence="19">
    <location>
        <begin position="1185"/>
        <end position="1230"/>
    </location>
</feature>
<comment type="subcellular location">
    <subcellularLocation>
        <location evidence="1">Nucleus</location>
        <location evidence="1">Nucleolus</location>
    </subcellularLocation>
</comment>
<evidence type="ECO:0000259" key="20">
    <source>
        <dbReference type="SMART" id="SM00761"/>
    </source>
</evidence>
<feature type="compositionally biased region" description="Polar residues" evidence="19">
    <location>
        <begin position="439"/>
        <end position="449"/>
    </location>
</feature>
<dbReference type="InterPro" id="IPR039774">
    <property type="entry name" value="Sin3-like"/>
</dbReference>
<feature type="region of interest" description="Disordered" evidence="19">
    <location>
        <begin position="1166"/>
        <end position="1237"/>
    </location>
</feature>
<dbReference type="PROSITE" id="PS51477">
    <property type="entry name" value="PAH"/>
    <property type="match status" value="3"/>
</dbReference>
<dbReference type="SUPFAM" id="SSF47762">
    <property type="entry name" value="PAH2 domain"/>
    <property type="match status" value="3"/>
</dbReference>
<sequence length="1347" mass="152814">MKRLRVDETLKEGSGSPATAALYSQSLQNTSSPLAYSSAGNIKVVSEGMQSGLYPPPPVSYGAMPAATAPHSGKASAMQPMSVSGHSQIRTAGSSPPTAPMQELQQQQQQPPQSQQQQSPGGNFQRLKVEDALSYLDLVKFKFGSKPQVYNDFLDIMKEFKSQSIDTPGVIQRVSNLFKGFPDLIVGFNTFLPPGYKIEVQKSDQGYAFQVSVSMPSPTGNLPSDPQQQKMIMRGSGTINMSSSVPLTTMPPCQPLLTQHVPPVAPQAAPSMPVVHHPSSYGSGAPTYNNSMSLSAAQVAVSQALQGHTDTPQNQPVQFNHAINYVNKIKNRFQDQPEKYKRFLDILHIYQKEQRTMKESPSGGSSGKHLTEQEVYSQVAKLFENQSDLLAEFGQFLPDATSHINPTPISDHSVVKKPSAKPYPRETIMERPSHKPSHISGQLKRSPTYTPMIHRDAPPPKKHKISSCRDVTLAEAGKYGTLNDYAFFDKVRKAVRSQEVYNNFLRCLILFNQEIISKSELIMVVSPFLGKFPELMRWFREFLGQNDVEPMPYSATRTERPQGETALEIDLTTAKRLGASYCVIPPSQEGLSCSGRTQLCKEVLNDQWVSFPTWSEDSTFVSSRKTQYEEYMYRCEDERFELDVVIETNASTIRVLEGVNKKLSRMNAEDVAKYRLDDCLGGSSPTLHQRALKRIYGDKAQDIIDGLKRNPQTAVPVVLRRLKAKEEEWREAQKGFNKIWREQNEKYYLKSLDHQGINFKQTDVKALRSKSLFNEIETLFDERHEQNEEGAEPVTGPHLIIPYRDRTILDDAANLLIHHVKRQTGIQKGEKRRIKHLLRQFLPELFFHPKQQLTDDEREDDDEKEDGDESPISSPNTNNPKGKSDSSPGKSPGRLDGEVEVKTDPDAKEDDVKVPLHAQVSDPDEAYTLFMANNNWYIFLRLHAVLCERLAKIYERAVILAAEEAKSRTGRKESTAVALRLKPKPQIEVEDYYVAFLDMVKNLLDGNMDANTYEDTLREMFGIHAYIAFTLDKVVSYAVRQLQHCVTERTAIACTDLFVKEQKRGATGGSCATAHKRAHLEMAYQRSGEKAVQDENCFKIYIYKKDCRMTVELLDTDSEDPKKVDDAKKWSSYKECYTDITNADNKPRSPVYLNRNLRMYKKRRGLYNKAGDKKNSASSQGESSDDQKKNDEKKSSRTDDADKKFAMLEELERKLNERPLPERNQTDHPGYEVSDETQCKFNPQDSKIMFNVNKDSYLYKLRAFSRARKTHPEVTKRLSSKFRVWLKKWASVNVSDVQHKHCIDWLMGRGEGVVPNRTRVLTDNDLSRTPYVSYNRYRVERLNEDAT</sequence>
<proteinExistence type="predicted"/>
<keyword evidence="11" id="KW-0804">Transcription</keyword>
<feature type="region of interest" description="Disordered" evidence="19">
    <location>
        <begin position="426"/>
        <end position="449"/>
    </location>
</feature>
<keyword evidence="4" id="KW-0597">Phosphoprotein</keyword>
<evidence type="ECO:0000256" key="18">
    <source>
        <dbReference type="PROSITE-ProRule" id="PRU00810"/>
    </source>
</evidence>
<keyword evidence="6" id="KW-0832">Ubl conjugation</keyword>
<feature type="region of interest" description="Disordered" evidence="19">
    <location>
        <begin position="65"/>
        <end position="122"/>
    </location>
</feature>
<gene>
    <name evidence="21" type="ORF">Zmor_020522</name>
</gene>
<evidence type="ECO:0000256" key="12">
    <source>
        <dbReference type="ARBA" id="ARBA00023242"/>
    </source>
</evidence>
<evidence type="ECO:0000313" key="21">
    <source>
        <dbReference type="EMBL" id="KAJ3648743.1"/>
    </source>
</evidence>
<organism evidence="21 22">
    <name type="scientific">Zophobas morio</name>
    <dbReference type="NCBI Taxonomy" id="2755281"/>
    <lineage>
        <taxon>Eukaryota</taxon>
        <taxon>Metazoa</taxon>
        <taxon>Ecdysozoa</taxon>
        <taxon>Arthropoda</taxon>
        <taxon>Hexapoda</taxon>
        <taxon>Insecta</taxon>
        <taxon>Pterygota</taxon>
        <taxon>Neoptera</taxon>
        <taxon>Endopterygota</taxon>
        <taxon>Coleoptera</taxon>
        <taxon>Polyphaga</taxon>
        <taxon>Cucujiformia</taxon>
        <taxon>Tenebrionidae</taxon>
        <taxon>Zophobas</taxon>
    </lineage>
</organism>
<evidence type="ECO:0000256" key="2">
    <source>
        <dbReference type="ARBA" id="ARBA00022491"/>
    </source>
</evidence>
<keyword evidence="10" id="KW-0090">Biological rhythms</keyword>
<reference evidence="21" key="1">
    <citation type="journal article" date="2023" name="G3 (Bethesda)">
        <title>Whole genome assemblies of Zophobas morio and Tenebrio molitor.</title>
        <authorList>
            <person name="Kaur S."/>
            <person name="Stinson S.A."/>
            <person name="diCenzo G.C."/>
        </authorList>
    </citation>
    <scope>NUCLEOTIDE SEQUENCE</scope>
    <source>
        <strain evidence="21">QUZm001</strain>
    </source>
</reference>
<dbReference type="PANTHER" id="PTHR12346:SF0">
    <property type="entry name" value="SIN3A, ISOFORM G"/>
    <property type="match status" value="1"/>
</dbReference>
<feature type="compositionally biased region" description="Acidic residues" evidence="19">
    <location>
        <begin position="854"/>
        <end position="869"/>
    </location>
</feature>
<dbReference type="FunFam" id="1.20.1160.11:FF:000001">
    <property type="entry name" value="Paired amphipathic helix protein Sin3"/>
    <property type="match status" value="1"/>
</dbReference>
<keyword evidence="2" id="KW-0678">Repressor</keyword>
<feature type="compositionally biased region" description="Polar residues" evidence="19">
    <location>
        <begin position="79"/>
        <end position="96"/>
    </location>
</feature>
<evidence type="ECO:0000256" key="19">
    <source>
        <dbReference type="SAM" id="MobiDB-lite"/>
    </source>
</evidence>
<dbReference type="EMBL" id="JALNTZ010000006">
    <property type="protein sequence ID" value="KAJ3648743.1"/>
    <property type="molecule type" value="Genomic_DNA"/>
</dbReference>
<keyword evidence="8" id="KW-0805">Transcription regulation</keyword>
<evidence type="ECO:0000256" key="11">
    <source>
        <dbReference type="ARBA" id="ARBA00023163"/>
    </source>
</evidence>
<dbReference type="Proteomes" id="UP001168821">
    <property type="component" value="Unassembled WGS sequence"/>
</dbReference>
<keyword evidence="7" id="KW-0007">Acetylation</keyword>
<dbReference type="Pfam" id="PF08295">
    <property type="entry name" value="Sin3_corepress"/>
    <property type="match status" value="1"/>
</dbReference>
<evidence type="ECO:0000256" key="16">
    <source>
        <dbReference type="ARBA" id="ARBA00075105"/>
    </source>
</evidence>
<comment type="subunit">
    <text evidence="14">Interacts with ARID4B, BRMS1L, HCFC1, HDAC1, HDAC2, MXI1, SAP30L, SAP130, SFPQ and TOPORS. Interacts with OGT (via TPRs 1-6); the interaction mediates transcriptional repression in parallel with histone deacetylase. Interacts with BAZ2A, MXD1, MXD3, MXD4, MBD2, DACH1, NCOR1, NR4A2, REST, RLIM, SAP30, SETDB1, SMYD2, and SUDS3. Interacts with PHF12 in a complex composed of HDAC1, PHF12 and SAP30. Interacts with TET1; the interaction recruits SIN3A to gene promoters. The large PER complex involved in the histone deacetylation is composed of at least HDAC1, PER2, SFPQ and SIN3A. Interacts with KLF11. Interacts with PPHLN1. Found in a complex with YY1, GON4L and HDAC1. Interacts (via PAH2) with FOXK1. Interacts with FOXK2. Found in a complex composed of at least SINHCAF, SIN3A, HDAC1, SAP30, RBBP4, OGT and TET1. Interacts with SINHCAF. Interacts with SPHK2.</text>
</comment>
<keyword evidence="12 18" id="KW-0539">Nucleus</keyword>
<comment type="caution">
    <text evidence="21">The sequence shown here is derived from an EMBL/GenBank/DDBJ whole genome shotgun (WGS) entry which is preliminary data.</text>
</comment>
<evidence type="ECO:0000313" key="22">
    <source>
        <dbReference type="Proteomes" id="UP001168821"/>
    </source>
</evidence>
<evidence type="ECO:0000256" key="7">
    <source>
        <dbReference type="ARBA" id="ARBA00022990"/>
    </source>
</evidence>
<evidence type="ECO:0000256" key="5">
    <source>
        <dbReference type="ARBA" id="ARBA00022737"/>
    </source>
</evidence>
<name>A0AA38M9R3_9CUCU</name>
<dbReference type="GO" id="GO:0048511">
    <property type="term" value="P:rhythmic process"/>
    <property type="evidence" value="ECO:0007669"/>
    <property type="project" value="UniProtKB-KW"/>
</dbReference>
<evidence type="ECO:0000256" key="17">
    <source>
        <dbReference type="ARBA" id="ARBA00081271"/>
    </source>
</evidence>
<dbReference type="GO" id="GO:0003714">
    <property type="term" value="F:transcription corepressor activity"/>
    <property type="evidence" value="ECO:0007669"/>
    <property type="project" value="InterPro"/>
</dbReference>
<evidence type="ECO:0000256" key="4">
    <source>
        <dbReference type="ARBA" id="ARBA00022553"/>
    </source>
</evidence>
<evidence type="ECO:0000256" key="1">
    <source>
        <dbReference type="ARBA" id="ARBA00004604"/>
    </source>
</evidence>
<evidence type="ECO:0000256" key="3">
    <source>
        <dbReference type="ARBA" id="ARBA00022499"/>
    </source>
</evidence>
<evidence type="ECO:0000256" key="10">
    <source>
        <dbReference type="ARBA" id="ARBA00023108"/>
    </source>
</evidence>
<feature type="domain" description="Histone deacetylase interacting" evidence="20">
    <location>
        <begin position="573"/>
        <end position="673"/>
    </location>
</feature>
<dbReference type="GO" id="GO:0000122">
    <property type="term" value="P:negative regulation of transcription by RNA polymerase II"/>
    <property type="evidence" value="ECO:0007669"/>
    <property type="project" value="TreeGrafter"/>
</dbReference>
<dbReference type="SMART" id="SM00761">
    <property type="entry name" value="HDAC_interact"/>
    <property type="match status" value="1"/>
</dbReference>
<keyword evidence="22" id="KW-1185">Reference proteome</keyword>
<dbReference type="Pfam" id="PF16879">
    <property type="entry name" value="Sin3a_C"/>
    <property type="match status" value="1"/>
</dbReference>
<keyword evidence="3" id="KW-1017">Isopeptide bond</keyword>
<comment type="function">
    <text evidence="13">Acts as a transcriptional repressor. Corepressor for REST. Interacts with MXI1 to repress MYC responsive genes and antagonize MYC oncogenic activities. Also interacts with MXD1-MAX heterodimers to repress transcription by tethering SIN3A to DNA. Acts cooperatively with OGT to repress transcription in parallel with histone deacetylation. Involved in the control of the circadian rhythms. Required for the transcriptional repression of circadian target genes, such as PER1, mediated by the large PER complex through histone deacetylation. Cooperates with FOXK1 to regulate cell cycle progression probably by repressing cell cycle inhibitor genes expression. Required for cortical neuron differentiation and callosal axon elongation.</text>
</comment>
<feature type="compositionally biased region" description="Low complexity" evidence="19">
    <location>
        <begin position="105"/>
        <end position="120"/>
    </location>
</feature>
<dbReference type="GO" id="GO:0061629">
    <property type="term" value="F:RNA polymerase II-specific DNA-binding transcription factor binding"/>
    <property type="evidence" value="ECO:0007669"/>
    <property type="project" value="UniProtKB-ARBA"/>
</dbReference>
<feature type="region of interest" description="Disordered" evidence="19">
    <location>
        <begin position="849"/>
        <end position="913"/>
    </location>
</feature>
<evidence type="ECO:0000256" key="6">
    <source>
        <dbReference type="ARBA" id="ARBA00022843"/>
    </source>
</evidence>
<evidence type="ECO:0000256" key="9">
    <source>
        <dbReference type="ARBA" id="ARBA00023054"/>
    </source>
</evidence>
<evidence type="ECO:0000256" key="14">
    <source>
        <dbReference type="ARBA" id="ARBA00061761"/>
    </source>
</evidence>
<dbReference type="GO" id="GO:0070822">
    <property type="term" value="C:Sin3-type complex"/>
    <property type="evidence" value="ECO:0007669"/>
    <property type="project" value="TreeGrafter"/>
</dbReference>
<evidence type="ECO:0000256" key="8">
    <source>
        <dbReference type="ARBA" id="ARBA00023015"/>
    </source>
</evidence>
<dbReference type="InterPro" id="IPR003822">
    <property type="entry name" value="PAH"/>
</dbReference>
<dbReference type="Pfam" id="PF02671">
    <property type="entry name" value="PAH"/>
    <property type="match status" value="3"/>
</dbReference>
<keyword evidence="9" id="KW-0175">Coiled coil</keyword>
<dbReference type="FunFam" id="1.20.1160.11:FF:000004">
    <property type="entry name" value="Paired amphipathic helix protein Sin3a"/>
    <property type="match status" value="1"/>
</dbReference>
<dbReference type="FunFam" id="1.20.1160.11:FF:000002">
    <property type="entry name" value="Paired amphipathic helix protein SIN3"/>
    <property type="match status" value="1"/>
</dbReference>
<dbReference type="PANTHER" id="PTHR12346">
    <property type="entry name" value="SIN3B-RELATED"/>
    <property type="match status" value="1"/>
</dbReference>
<feature type="compositionally biased region" description="Basic and acidic residues" evidence="19">
    <location>
        <begin position="893"/>
        <end position="913"/>
    </location>
</feature>
<evidence type="ECO:0000256" key="15">
    <source>
        <dbReference type="ARBA" id="ARBA00068512"/>
    </source>
</evidence>
<dbReference type="Gene3D" id="1.20.1160.11">
    <property type="entry name" value="Paired amphipathic helix"/>
    <property type="match status" value="3"/>
</dbReference>
<evidence type="ECO:0000256" key="13">
    <source>
        <dbReference type="ARBA" id="ARBA00056268"/>
    </source>
</evidence>
<dbReference type="InterPro" id="IPR036600">
    <property type="entry name" value="PAH_sf"/>
</dbReference>
<dbReference type="InterPro" id="IPR031693">
    <property type="entry name" value="Sin3_C"/>
</dbReference>
<dbReference type="InterPro" id="IPR013194">
    <property type="entry name" value="HDAC_interact_dom"/>
</dbReference>
<accession>A0AA38M9R3</accession>
<protein>
    <recommendedName>
        <fullName evidence="15">Paired amphipathic helix protein Sin3a</fullName>
    </recommendedName>
    <alternativeName>
        <fullName evidence="16">Histone deacetylase complex subunit Sin3a</fullName>
    </alternativeName>
    <alternativeName>
        <fullName evidence="17">Transcriptional corepressor Sin3a</fullName>
    </alternativeName>
</protein>
<keyword evidence="5" id="KW-0677">Repeat</keyword>